<comment type="caution">
    <text evidence="1">The sequence shown here is derived from an EMBL/GenBank/DDBJ whole genome shotgun (WGS) entry which is preliminary data.</text>
</comment>
<evidence type="ECO:0000313" key="2">
    <source>
        <dbReference type="Proteomes" id="UP000265798"/>
    </source>
</evidence>
<reference evidence="2" key="1">
    <citation type="submission" date="2018-05" db="EMBL/GenBank/DDBJ databases">
        <title>Leptospira yasudae sp. nov. and Leptospira stimsonii sp. nov., two pathogenic species of the genus Leptospira isolated from environmental sources.</title>
        <authorList>
            <person name="Casanovas-Massana A."/>
            <person name="Hamond C."/>
            <person name="Santos L.A."/>
            <person name="Hacker K.P."/>
            <person name="Balassiano I."/>
            <person name="Medeiros M.A."/>
            <person name="Reis M.G."/>
            <person name="Ko A.I."/>
            <person name="Wunder E.A."/>
        </authorList>
    </citation>
    <scope>NUCLEOTIDE SEQUENCE [LARGE SCALE GENOMIC DNA]</scope>
    <source>
        <strain evidence="2">Yale</strain>
    </source>
</reference>
<dbReference type="AlphaFoldDB" id="A0A396YTT0"/>
<protein>
    <submittedName>
        <fullName evidence="1">Uncharacterized protein</fullName>
    </submittedName>
</protein>
<sequence length="375" mass="42847">MVLKRCITVLTLPLFLSFSCITIYRNSIRDDFQIPSLSGNGPKLGVIVIYESTPLGYARGSFTELSISDDLKEEFAEHPRLKLIAVHSTESYAKPVGNLKNVLVLRLSRFASWINWTFYASILTAFIIPTVNTRDFKLDAELYDNNGISEKISSISENAIYAQTWTQILILPFYWLNPKGTVIDPNIYKSVRTVMQDPRLVSKLSDEIIADYEVVKTAPLDYGTYVLKTKIKDVQKVDSYYKSVVGGGGPPRKDKITPTHPEQDDFVKVTVEYENASDANAWVTPFRFAPYPSLWELQRKVSDPAQFPGVEIHTGQPQHIEYVPFDPKTFITFRAPYEAMLLEPKTSIKRVYYFQYPKGQNPEFFIYNGRKVETD</sequence>
<dbReference type="OrthoDB" id="320760at2"/>
<accession>A0A396YTT0</accession>
<organism evidence="1 2">
    <name type="scientific">Leptospira stimsonii</name>
    <dbReference type="NCBI Taxonomy" id="2202203"/>
    <lineage>
        <taxon>Bacteria</taxon>
        <taxon>Pseudomonadati</taxon>
        <taxon>Spirochaetota</taxon>
        <taxon>Spirochaetia</taxon>
        <taxon>Leptospirales</taxon>
        <taxon>Leptospiraceae</taxon>
        <taxon>Leptospira</taxon>
    </lineage>
</organism>
<dbReference type="RefSeq" id="WP_118970716.1">
    <property type="nucleotide sequence ID" value="NZ_QHCT01000011.1"/>
</dbReference>
<name>A0A396YTT0_9LEPT</name>
<proteinExistence type="predicted"/>
<gene>
    <name evidence="1" type="ORF">DLM75_22300</name>
</gene>
<dbReference type="PROSITE" id="PS51257">
    <property type="entry name" value="PROKAR_LIPOPROTEIN"/>
    <property type="match status" value="1"/>
</dbReference>
<evidence type="ECO:0000313" key="1">
    <source>
        <dbReference type="EMBL" id="RHX84747.1"/>
    </source>
</evidence>
<dbReference type="Proteomes" id="UP000265798">
    <property type="component" value="Unassembled WGS sequence"/>
</dbReference>
<dbReference type="EMBL" id="QHCT01000011">
    <property type="protein sequence ID" value="RHX84747.1"/>
    <property type="molecule type" value="Genomic_DNA"/>
</dbReference>